<evidence type="ECO:0000256" key="2">
    <source>
        <dbReference type="ARBA" id="ARBA00007335"/>
    </source>
</evidence>
<dbReference type="GO" id="GO:0031491">
    <property type="term" value="F:nucleosome binding"/>
    <property type="evidence" value="ECO:0007669"/>
    <property type="project" value="TreeGrafter"/>
</dbReference>
<dbReference type="InterPro" id="IPR033053">
    <property type="entry name" value="Hir3/CABIN1"/>
</dbReference>
<evidence type="ECO:0000313" key="7">
    <source>
        <dbReference type="Proteomes" id="UP001378960"/>
    </source>
</evidence>
<feature type="region of interest" description="Disordered" evidence="5">
    <location>
        <begin position="1901"/>
        <end position="1924"/>
    </location>
</feature>
<reference evidence="6 7" key="1">
    <citation type="journal article" date="2023" name="Elife">
        <title>Identification of key yeast species and microbe-microbe interactions impacting larval growth of Drosophila in the wild.</title>
        <authorList>
            <person name="Mure A."/>
            <person name="Sugiura Y."/>
            <person name="Maeda R."/>
            <person name="Honda K."/>
            <person name="Sakurai N."/>
            <person name="Takahashi Y."/>
            <person name="Watada M."/>
            <person name="Katoh T."/>
            <person name="Gotoh A."/>
            <person name="Gotoh Y."/>
            <person name="Taniguchi I."/>
            <person name="Nakamura K."/>
            <person name="Hayashi T."/>
            <person name="Katayama T."/>
            <person name="Uemura T."/>
            <person name="Hattori Y."/>
        </authorList>
    </citation>
    <scope>NUCLEOTIDE SEQUENCE [LARGE SCALE GENOMIC DNA]</scope>
    <source>
        <strain evidence="6 7">PK-24</strain>
    </source>
</reference>
<gene>
    <name evidence="6" type="ORF">DAPK24_032230</name>
</gene>
<evidence type="ECO:0000313" key="6">
    <source>
        <dbReference type="EMBL" id="GMM46648.1"/>
    </source>
</evidence>
<comment type="subcellular location">
    <subcellularLocation>
        <location evidence="1">Nucleus</location>
    </subcellularLocation>
</comment>
<feature type="compositionally biased region" description="Basic and acidic residues" evidence="5">
    <location>
        <begin position="2141"/>
        <end position="2155"/>
    </location>
</feature>
<evidence type="ECO:0000256" key="5">
    <source>
        <dbReference type="SAM" id="MobiDB-lite"/>
    </source>
</evidence>
<feature type="coiled-coil region" evidence="4">
    <location>
        <begin position="1807"/>
        <end position="1834"/>
    </location>
</feature>
<comment type="similarity">
    <text evidence="2">Belongs to the HIR3 family.</text>
</comment>
<keyword evidence="3" id="KW-0539">Nucleus</keyword>
<keyword evidence="4" id="KW-0175">Coiled coil</keyword>
<dbReference type="Proteomes" id="UP001378960">
    <property type="component" value="Unassembled WGS sequence"/>
</dbReference>
<dbReference type="EMBL" id="BTGB01000004">
    <property type="protein sequence ID" value="GMM46648.1"/>
    <property type="molecule type" value="Genomic_DNA"/>
</dbReference>
<evidence type="ECO:0000256" key="1">
    <source>
        <dbReference type="ARBA" id="ARBA00004123"/>
    </source>
</evidence>
<proteinExistence type="inferred from homology"/>
<dbReference type="GO" id="GO:0006325">
    <property type="term" value="P:chromatin organization"/>
    <property type="evidence" value="ECO:0007669"/>
    <property type="project" value="InterPro"/>
</dbReference>
<accession>A0AAV5R744</accession>
<name>A0AAV5R744_PICKL</name>
<comment type="caution">
    <text evidence="6">The sequence shown here is derived from an EMBL/GenBank/DDBJ whole genome shotgun (WGS) entry which is preliminary data.</text>
</comment>
<feature type="compositionally biased region" description="Low complexity" evidence="5">
    <location>
        <begin position="2159"/>
        <end position="2173"/>
    </location>
</feature>
<feature type="region of interest" description="Disordered" evidence="5">
    <location>
        <begin position="325"/>
        <end position="365"/>
    </location>
</feature>
<sequence length="2173" mass="251080">MSSFTTLNVSDDESDIEEHTRELQIEIIVNQLNKALKLQKDKKFREAHSVYDSMANMDIIILQNESNNTIINRLKYLLCRNRGMLRIWEIITLFEDKNNITDDDCTISIYGEIIGSINDLLNATLFGEPDNKMIKLLATLFEHFKHFRLARLCYEMKISDDNDKKINLNVNDDLKIDLNDSSTLLLNQYNILVKYIQLLDNIKDKHSIVYNKVKNCLSNNQIWETKLKSNKTTKVNWNTILSYDQWIEERDNTSEIELNLDYDESNQLILLSSLLESIVNCVPKPRGKNKIYDSYLLTDAMIDKINIQLQSTIVETIEDSENINIDSNNTLPDSIDINPDISMDKQNDQDPSILPAKDEPPPPCGVIDIKSIQTRNTRSLRGKMEPEPVTDSQNDAVIIDDHEVFVTKTLPFYLLKCGIEDKIDSFTETIESPTIIKDDDIKYNISLFDSSLKNWYPEYSQSLIVTDKKKKSKGKDDETVREILNIKSSKIISTELFETVTYLDLYDELKSLPPDIHFTQLRIKVLEYLLKLREGGNSIIMANKISEKSLSNYKTIVDSLSISYYKKLEKTILYDKDIENVEEQLNIAISIYETLVSSYLEFVKELKVKKNNSKATSVDLLNTENLFVTRTKKWQKLINTTFTIYLKNESPNNLKMWVRFKWFDLFFLQTNIQSIDTSKLTDILQQLSTVVQVEKYYIPYTNFEEIPVLSYDSIQTQLSKIRILEIFDSNEKANEILESVLLQKPVTQKENEHLRLQLESFISQSNLEMKLRLWSLLLRFYKIKKDIMGYKYAFESVVKMIIHELNYESMKELTVEESKYRLLNLIGFFTYFSKTFIQFCDATRFECFMNDYETTPDVKKEAKMLMVSISRILYVVIAYFSYKKNNLPTVRHNILTQNNATTDVFNQCYVSCFFLLAAYYPMALNITLPSTITDFYSVCHLQLGINKLCSSIDNGIFLKFIHYKLTPIDIIFSCNDVFQVLHCRFGFSISLDRFDTFDHKCKPKKMTLEDAIQTSRFVFKFCFDNKKHPVSSPPRNDMKLIIDSVIEAAGGLENDAVVIGNKKKLDSYLTDQNISLSFVTNVFNGKMELEFTTPSQPSVEIGKNGLYYLEGLVGLHFFRIRKRTMQSRATELVKVIKVLENDILCGCNRFETWVALGQVYSFTVEDDLIWTADKLNSLERKQATSMTEKKALLCYLNAISIYMRLKPHEQESVKEVLPTLWNSFGKELYNSWMEPMNKNAFHIFIDSDKSEDFKPAFLKLKSNRIPSNAVFKILELSFKLATDLNPNWFDYLYLSKAMMKLKYNEDSKDYHGIIKYLVISCDLALKQSNKDDPFIEPHYYLFSAVMKYLKLNKITQGEAYNYLCQNSLFENILDAEFLKTATIRDVTFKILHKIISYDKKNWQHRPVYRLAESYYYFDHDIKNAKEEMLSIINLKPSTRQLSTIWKPAIERPGKHFIYNAVYTNFLVKLLYESGDLYSLIILVKKMRRAGSIMVNLTKTFDNMMLRICVLVKNSISVEPGFLDDMISIIKFSDFITYSSKFDDEFNNNEKYDDEKLLHLYFLNETQGFRKLATGFGATGAIDECFLSIYMKMFIPYLFDSIMADKGNNISISNLLHLSKIFYETKSKQSTPDIPNKVEDDQNTQLNTVVEPPKTESQQIKVNIHDVNSAKTDVSKITFDEKCLIINYLSLHDANNGTPTKEKVKIARRDIVPHASKIVLNTAKIVEKLKDDTNQCETLNYKLSGTYDDDEIERSSIGVMTKETKENKEDKEFEKLISAHDRSLNTEELAKFNEILDKFQIPRLYPYETDLEKAKKKADEEAILLEEKRQNELKELRDIVKSQISSHYSATDDNSNTISKICTPDVETNIEGSINNSENSNILSEGQNAPIVNELFNRKNVETGASESDRGVTPLGGETGSDDAAVDKHSKLDVLHSDESSNPFLSPSKLTSRDLISDDFKTRSNSEILSDTPKYVQNSEIKDDSERIEFLKREGENENSDRKSEITSDTNKETAAKTKFEKTFGSATKQSHITNFFKVSPTKNASPINTPSRDDSKVEENTGSVVNDNLYLKRKNDIFTNELRDTKRAKLIIDTPLVDNNESGGKFKRETSHDIEQHVSRNFRKSSNLPLLELNESGHLSPQKDLKKQKDERLMESAEVIDSSSEEVSIIEID</sequence>
<feature type="region of interest" description="Disordered" evidence="5">
    <location>
        <begin position="2132"/>
        <end position="2173"/>
    </location>
</feature>
<evidence type="ECO:0000256" key="4">
    <source>
        <dbReference type="SAM" id="Coils"/>
    </source>
</evidence>
<protein>
    <submittedName>
        <fullName evidence="6">Hir3 protein</fullName>
    </submittedName>
</protein>
<dbReference type="GO" id="GO:0000417">
    <property type="term" value="C:HIR complex"/>
    <property type="evidence" value="ECO:0007669"/>
    <property type="project" value="TreeGrafter"/>
</dbReference>
<dbReference type="PANTHER" id="PTHR15502:SF7">
    <property type="entry name" value="CALCINEURIN-BINDING PROTEIN CABIN-1"/>
    <property type="match status" value="1"/>
</dbReference>
<feature type="region of interest" description="Disordered" evidence="5">
    <location>
        <begin position="1991"/>
        <end position="2013"/>
    </location>
</feature>
<keyword evidence="7" id="KW-1185">Reference proteome</keyword>
<evidence type="ECO:0000256" key="3">
    <source>
        <dbReference type="ARBA" id="ARBA00023242"/>
    </source>
</evidence>
<dbReference type="GO" id="GO:0005634">
    <property type="term" value="C:nucleus"/>
    <property type="evidence" value="ECO:0007669"/>
    <property type="project" value="UniProtKB-SubCell"/>
</dbReference>
<organism evidence="6 7">
    <name type="scientific">Pichia kluyveri</name>
    <name type="common">Yeast</name>
    <dbReference type="NCBI Taxonomy" id="36015"/>
    <lineage>
        <taxon>Eukaryota</taxon>
        <taxon>Fungi</taxon>
        <taxon>Dikarya</taxon>
        <taxon>Ascomycota</taxon>
        <taxon>Saccharomycotina</taxon>
        <taxon>Pichiomycetes</taxon>
        <taxon>Pichiales</taxon>
        <taxon>Pichiaceae</taxon>
        <taxon>Pichia</taxon>
    </lineage>
</organism>
<dbReference type="PANTHER" id="PTHR15502">
    <property type="entry name" value="CALCINEURIN-BINDING PROTEIN CABIN 1-RELATED"/>
    <property type="match status" value="1"/>
</dbReference>